<evidence type="ECO:0000313" key="2">
    <source>
        <dbReference type="Proteomes" id="UP000729402"/>
    </source>
</evidence>
<dbReference type="Proteomes" id="UP000729402">
    <property type="component" value="Unassembled WGS sequence"/>
</dbReference>
<sequence>MRSIVTVSACRMTALVRTTVGGRVRSVRGPQVLKTRKGRADVFVALHDANCQPKPREGSDRIKRALAFGSANFQLRKEFQDAFPARAVNNKWYSKWDQEWFYAFVGVNFPLRSTNAFISYRREGVVKTSEDTLNSRILLLRRVAAKMSMRDLAEEFITHRLSPLARSWPEGLFQTSGQGGLSELAFEHFCKASQSLCLLYFVDFYF</sequence>
<name>A0A8J5X5S4_ZIZPA</name>
<organism evidence="1 2">
    <name type="scientific">Zizania palustris</name>
    <name type="common">Northern wild rice</name>
    <dbReference type="NCBI Taxonomy" id="103762"/>
    <lineage>
        <taxon>Eukaryota</taxon>
        <taxon>Viridiplantae</taxon>
        <taxon>Streptophyta</taxon>
        <taxon>Embryophyta</taxon>
        <taxon>Tracheophyta</taxon>
        <taxon>Spermatophyta</taxon>
        <taxon>Magnoliopsida</taxon>
        <taxon>Liliopsida</taxon>
        <taxon>Poales</taxon>
        <taxon>Poaceae</taxon>
        <taxon>BOP clade</taxon>
        <taxon>Oryzoideae</taxon>
        <taxon>Oryzeae</taxon>
        <taxon>Zizaniinae</taxon>
        <taxon>Zizania</taxon>
    </lineage>
</organism>
<dbReference type="AlphaFoldDB" id="A0A8J5X5S4"/>
<proteinExistence type="predicted"/>
<reference evidence="1" key="1">
    <citation type="journal article" date="2021" name="bioRxiv">
        <title>Whole Genome Assembly and Annotation of Northern Wild Rice, Zizania palustris L., Supports a Whole Genome Duplication in the Zizania Genus.</title>
        <authorList>
            <person name="Haas M."/>
            <person name="Kono T."/>
            <person name="Macchietto M."/>
            <person name="Millas R."/>
            <person name="McGilp L."/>
            <person name="Shao M."/>
            <person name="Duquette J."/>
            <person name="Hirsch C.N."/>
            <person name="Kimball J."/>
        </authorList>
    </citation>
    <scope>NUCLEOTIDE SEQUENCE</scope>
    <source>
        <tissue evidence="1">Fresh leaf tissue</tissue>
    </source>
</reference>
<dbReference type="EMBL" id="JAAALK010000002">
    <property type="protein sequence ID" value="KAG8100980.1"/>
    <property type="molecule type" value="Genomic_DNA"/>
</dbReference>
<comment type="caution">
    <text evidence="1">The sequence shown here is derived from an EMBL/GenBank/DDBJ whole genome shotgun (WGS) entry which is preliminary data.</text>
</comment>
<protein>
    <submittedName>
        <fullName evidence="1">Uncharacterized protein</fullName>
    </submittedName>
</protein>
<dbReference type="OrthoDB" id="696315at2759"/>
<accession>A0A8J5X5S4</accession>
<gene>
    <name evidence="1" type="ORF">GUJ93_ZPchr0299g33225</name>
</gene>
<keyword evidence="2" id="KW-1185">Reference proteome</keyword>
<reference evidence="1" key="2">
    <citation type="submission" date="2021-02" db="EMBL/GenBank/DDBJ databases">
        <authorList>
            <person name="Kimball J.A."/>
            <person name="Haas M.W."/>
            <person name="Macchietto M."/>
            <person name="Kono T."/>
            <person name="Duquette J."/>
            <person name="Shao M."/>
        </authorList>
    </citation>
    <scope>NUCLEOTIDE SEQUENCE</scope>
    <source>
        <tissue evidence="1">Fresh leaf tissue</tissue>
    </source>
</reference>
<evidence type="ECO:0000313" key="1">
    <source>
        <dbReference type="EMBL" id="KAG8100980.1"/>
    </source>
</evidence>